<reference evidence="2" key="1">
    <citation type="journal article" date="2012" name="PLoS ONE">
        <title>Gene sets for utilization of primary and secondary nutrition supplies in the distal gut of endangered iberian lynx.</title>
        <authorList>
            <person name="Alcaide M."/>
            <person name="Messina E."/>
            <person name="Richter M."/>
            <person name="Bargiela R."/>
            <person name="Peplies J."/>
            <person name="Huws S.A."/>
            <person name="Newbold C.J."/>
            <person name="Golyshin P.N."/>
            <person name="Simon M.A."/>
            <person name="Lopez G."/>
            <person name="Yakimov M.M."/>
            <person name="Ferrer M."/>
        </authorList>
    </citation>
    <scope>NUCLEOTIDE SEQUENCE</scope>
</reference>
<gene>
    <name evidence="2" type="ORF">EVA_22143</name>
</gene>
<sequence>CVSPPLTQKIGGEEGKTPKKQRNFVGSKK</sequence>
<evidence type="ECO:0000256" key="1">
    <source>
        <dbReference type="SAM" id="MobiDB-lite"/>
    </source>
</evidence>
<name>J9BQ93_9ZZZZ</name>
<protein>
    <submittedName>
        <fullName evidence="2">Uncharacterized protein</fullName>
    </submittedName>
</protein>
<evidence type="ECO:0000313" key="2">
    <source>
        <dbReference type="EMBL" id="EJW89750.1"/>
    </source>
</evidence>
<dbReference type="EMBL" id="AMCI01009284">
    <property type="protein sequence ID" value="EJW89750.1"/>
    <property type="molecule type" value="Genomic_DNA"/>
</dbReference>
<dbReference type="AlphaFoldDB" id="J9BQ93"/>
<comment type="caution">
    <text evidence="2">The sequence shown here is derived from an EMBL/GenBank/DDBJ whole genome shotgun (WGS) entry which is preliminary data.</text>
</comment>
<proteinExistence type="predicted"/>
<feature type="region of interest" description="Disordered" evidence="1">
    <location>
        <begin position="1"/>
        <end position="29"/>
    </location>
</feature>
<feature type="non-terminal residue" evidence="2">
    <location>
        <position position="1"/>
    </location>
</feature>
<feature type="compositionally biased region" description="Basic residues" evidence="1">
    <location>
        <begin position="18"/>
        <end position="29"/>
    </location>
</feature>
<accession>J9BQ93</accession>
<organism evidence="2">
    <name type="scientific">gut metagenome</name>
    <dbReference type="NCBI Taxonomy" id="749906"/>
    <lineage>
        <taxon>unclassified sequences</taxon>
        <taxon>metagenomes</taxon>
        <taxon>organismal metagenomes</taxon>
    </lineage>
</organism>